<dbReference type="EMBL" id="KZ345434">
    <property type="protein sequence ID" value="PIO73545.1"/>
    <property type="molecule type" value="Genomic_DNA"/>
</dbReference>
<evidence type="ECO:0000256" key="7">
    <source>
        <dbReference type="SAM" id="MobiDB-lite"/>
    </source>
</evidence>
<evidence type="ECO:0000256" key="2">
    <source>
        <dbReference type="ARBA" id="ARBA00022692"/>
    </source>
</evidence>
<gene>
    <name evidence="8" type="ORF">TELCIR_04483</name>
</gene>
<dbReference type="InterPro" id="IPR000615">
    <property type="entry name" value="Bestrophin"/>
</dbReference>
<keyword evidence="6" id="KW-1003">Cell membrane</keyword>
<reference evidence="8 9" key="1">
    <citation type="submission" date="2015-09" db="EMBL/GenBank/DDBJ databases">
        <title>Draft genome of the parasitic nematode Teladorsagia circumcincta isolate WARC Sus (inbred).</title>
        <authorList>
            <person name="Mitreva M."/>
        </authorList>
    </citation>
    <scope>NUCLEOTIDE SEQUENCE [LARGE SCALE GENOMIC DNA]</scope>
    <source>
        <strain evidence="8 9">S</strain>
    </source>
</reference>
<keyword evidence="4 6" id="KW-0472">Membrane</keyword>
<evidence type="ECO:0000256" key="6">
    <source>
        <dbReference type="RuleBase" id="RU363126"/>
    </source>
</evidence>
<evidence type="ECO:0000256" key="5">
    <source>
        <dbReference type="ARBA" id="ARBA00034769"/>
    </source>
</evidence>
<feature type="region of interest" description="Disordered" evidence="7">
    <location>
        <begin position="382"/>
        <end position="436"/>
    </location>
</feature>
<keyword evidence="6" id="KW-0813">Transport</keyword>
<dbReference type="PANTHER" id="PTHR10736:SF58">
    <property type="entry name" value="BESTROPHIN HOMOLOG-RELATED"/>
    <property type="match status" value="1"/>
</dbReference>
<evidence type="ECO:0000256" key="3">
    <source>
        <dbReference type="ARBA" id="ARBA00022989"/>
    </source>
</evidence>
<feature type="transmembrane region" description="Helical" evidence="6">
    <location>
        <begin position="36"/>
        <end position="53"/>
    </location>
</feature>
<comment type="function">
    <text evidence="6">Forms chloride channels.</text>
</comment>
<dbReference type="GO" id="GO:0034707">
    <property type="term" value="C:chloride channel complex"/>
    <property type="evidence" value="ECO:0007669"/>
    <property type="project" value="UniProtKB-KW"/>
</dbReference>
<keyword evidence="6" id="KW-0406">Ion transport</keyword>
<evidence type="ECO:0000256" key="1">
    <source>
        <dbReference type="ARBA" id="ARBA00004370"/>
    </source>
</evidence>
<keyword evidence="9" id="KW-1185">Reference proteome</keyword>
<feature type="transmembrane region" description="Helical" evidence="6">
    <location>
        <begin position="73"/>
        <end position="90"/>
    </location>
</feature>
<dbReference type="OrthoDB" id="28112at2759"/>
<evidence type="ECO:0000313" key="8">
    <source>
        <dbReference type="EMBL" id="PIO73545.1"/>
    </source>
</evidence>
<name>A0A2G9UTH9_TELCI</name>
<keyword evidence="6" id="KW-0868">Chloride</keyword>
<evidence type="ECO:0000313" key="9">
    <source>
        <dbReference type="Proteomes" id="UP000230423"/>
    </source>
</evidence>
<comment type="subcellular location">
    <subcellularLocation>
        <location evidence="6">Cell membrane</location>
        <topology evidence="6">Multi-pass membrane protein</topology>
    </subcellularLocation>
    <subcellularLocation>
        <location evidence="1">Membrane</location>
    </subcellularLocation>
</comment>
<feature type="compositionally biased region" description="Low complexity" evidence="7">
    <location>
        <begin position="409"/>
        <end position="420"/>
    </location>
</feature>
<sequence>MTISYNLDVASVSSFTFLKLLLRWRGSIWKSVKSELLLWVIAYYIVFCIYRYALTPPQQREFEKIAYYCNQHLDYIPLTFMLAFFVNIIADRWRKIFNNMGWIENLALTLTAVLRTDAAHEEEARLMRRSIIRYMILSQILVYRDISMQVRRRFPDLSSIVNEGFMLEHEVEMYEDVKAPEVKKRVLLYWLPVNWAVTLIARARSKEFIADAPSYSLMMKVVFLAVRSYFVICLVSRQFLIGDGAPKGPSVAEALLNPLGEDDDDFECNFLINRNTTIGMAIVDRTAGKCPEMTYDTLSDSNVTKFGGGEYGGDHALVGSVADVVYIISTVIDATFSKIDFIRDSKSKHIMKFANKYETIGNVLEMSQETINHRVSPLCVSVDSNPKEDPHLPNEADDITPGDFHRGPSSRNRSSQFSRSLTPLQEEPEGGKEKTPRDFNLYADYLCDFLKLLRSRRAKLQYWDKKKLIDDPMQKKVASIYRRAADRFQGDIRLWEKLIHFLDENSMRRELSVAYTRALQIHGKNEKLRRDFALWQFFSAASPQNARCSNVENSLPKEKINKALDQPRVIPNVDPDDSYPIWQHAIDYTIMHAPIETEQTFKDALKYANAGVASKVKILLVEYLYELFDEGKLTKERLRERIMELINSKPNRAEFYCALHRKEMKRPDPDIKFAGLVIRTAVMEKDGVSVEAVILYGKWALTHEPTKFHVVHQMGLKLFEGPELDEFLVKWTRLLQGAVSETEEIRYVMRREIMHKNS</sequence>
<proteinExistence type="inferred from homology"/>
<comment type="similarity">
    <text evidence="5 6">Belongs to the anion channel-forming bestrophin (TC 1.A.46) family. Calcium-sensitive chloride channel subfamily.</text>
</comment>
<keyword evidence="3 6" id="KW-1133">Transmembrane helix</keyword>
<keyword evidence="6" id="KW-0869">Chloride channel</keyword>
<accession>A0A2G9UTH9</accession>
<dbReference type="GO" id="GO:0005254">
    <property type="term" value="F:chloride channel activity"/>
    <property type="evidence" value="ECO:0007669"/>
    <property type="project" value="UniProtKB-KW"/>
</dbReference>
<feature type="compositionally biased region" description="Basic and acidic residues" evidence="7">
    <location>
        <begin position="385"/>
        <end position="394"/>
    </location>
</feature>
<keyword evidence="6" id="KW-0407">Ion channel</keyword>
<evidence type="ECO:0000256" key="4">
    <source>
        <dbReference type="ARBA" id="ARBA00023136"/>
    </source>
</evidence>
<keyword evidence="2 6" id="KW-0812">Transmembrane</keyword>
<dbReference type="Proteomes" id="UP000230423">
    <property type="component" value="Unassembled WGS sequence"/>
</dbReference>
<dbReference type="AlphaFoldDB" id="A0A2G9UTH9"/>
<organism evidence="8 9">
    <name type="scientific">Teladorsagia circumcincta</name>
    <name type="common">Brown stomach worm</name>
    <name type="synonym">Ostertagia circumcincta</name>
    <dbReference type="NCBI Taxonomy" id="45464"/>
    <lineage>
        <taxon>Eukaryota</taxon>
        <taxon>Metazoa</taxon>
        <taxon>Ecdysozoa</taxon>
        <taxon>Nematoda</taxon>
        <taxon>Chromadorea</taxon>
        <taxon>Rhabditida</taxon>
        <taxon>Rhabditina</taxon>
        <taxon>Rhabditomorpha</taxon>
        <taxon>Strongyloidea</taxon>
        <taxon>Trichostrongylidae</taxon>
        <taxon>Teladorsagia</taxon>
    </lineage>
</organism>
<dbReference type="InterPro" id="IPR021134">
    <property type="entry name" value="Bestrophin-like"/>
</dbReference>
<dbReference type="GO" id="GO:0005886">
    <property type="term" value="C:plasma membrane"/>
    <property type="evidence" value="ECO:0007669"/>
    <property type="project" value="UniProtKB-SubCell"/>
</dbReference>
<dbReference type="Pfam" id="PF01062">
    <property type="entry name" value="Bestrophin"/>
    <property type="match status" value="2"/>
</dbReference>
<protein>
    <recommendedName>
        <fullName evidence="6">Bestrophin homolog</fullName>
    </recommendedName>
</protein>
<dbReference type="PANTHER" id="PTHR10736">
    <property type="entry name" value="BESTROPHIN"/>
    <property type="match status" value="1"/>
</dbReference>